<sequence>MEITDIDPLDRYHSELVWEKCSIETRPGWNVVEGGFAPPSGTTEGELIQAMRMWRDYQLQTSEWLVMRHRDELAMSINSSLSSAQYSELLVYRQSLRDWPTSSMFPDSSSRPEPPVWLVQQAQ</sequence>
<dbReference type="EMBL" id="JABWRP020000005">
    <property type="protein sequence ID" value="MBV4541126.1"/>
    <property type="molecule type" value="Genomic_DNA"/>
</dbReference>
<protein>
    <submittedName>
        <fullName evidence="4">Phage tail assembly chaperone</fullName>
    </submittedName>
</protein>
<reference evidence="3" key="2">
    <citation type="submission" date="2020-07" db="EMBL/GenBank/DDBJ databases">
        <authorList>
            <person name="Lood C."/>
            <person name="Girard L."/>
        </authorList>
    </citation>
    <scope>NUCLEOTIDE SEQUENCE</scope>
    <source>
        <strain evidence="3">RW4S2</strain>
    </source>
</reference>
<evidence type="ECO:0000313" key="3">
    <source>
        <dbReference type="EMBL" id="MBC3471807.1"/>
    </source>
</evidence>
<dbReference type="Proteomes" id="UP000628137">
    <property type="component" value="Unassembled WGS sequence"/>
</dbReference>
<evidence type="ECO:0000313" key="5">
    <source>
        <dbReference type="Proteomes" id="UP000628137"/>
    </source>
</evidence>
<dbReference type="Pfam" id="PF16778">
    <property type="entry name" value="Phage_tail_APC"/>
    <property type="match status" value="1"/>
</dbReference>
<reference evidence="4" key="3">
    <citation type="submission" date="2021-06" db="EMBL/GenBank/DDBJ databases">
        <title>Updating the genus Pseudomonas: Description of 43 new species and partition of the Pseudomonas putida group.</title>
        <authorList>
            <person name="Girard L."/>
            <person name="Lood C."/>
            <person name="Vandamme P."/>
            <person name="Rokni-Zadeh H."/>
            <person name="Van Noort V."/>
            <person name="Hofte M."/>
            <person name="Lavigne R."/>
            <person name="De Mot R."/>
        </authorList>
    </citation>
    <scope>NUCLEOTIDE SEQUENCE</scope>
    <source>
        <strain evidence="4">RW4S2</strain>
    </source>
</reference>
<feature type="region of interest" description="Disordered" evidence="1">
    <location>
        <begin position="102"/>
        <end position="123"/>
    </location>
</feature>
<keyword evidence="5" id="KW-1185">Reference proteome</keyword>
<reference evidence="3 5" key="1">
    <citation type="journal article" date="2020" name="Microorganisms">
        <title>Reliable Identification of Environmental Pseudomonas Isolates Using the rpoD Gene.</title>
        <authorList>
            <consortium name="The Broad Institute Genome Sequencing Platform"/>
            <person name="Girard L."/>
            <person name="Lood C."/>
            <person name="Rokni-Zadeh H."/>
            <person name="van Noort V."/>
            <person name="Lavigne R."/>
            <person name="De Mot R."/>
        </authorList>
    </citation>
    <scope>NUCLEOTIDE SEQUENCE</scope>
    <source>
        <strain evidence="3 5">RW4S2</strain>
    </source>
</reference>
<gene>
    <name evidence="4" type="ORF">HU738_008660</name>
    <name evidence="3" type="ORF">HU738_14705</name>
</gene>
<organism evidence="3">
    <name type="scientific">Pseudomonas vlassakiae</name>
    <dbReference type="NCBI Taxonomy" id="485888"/>
    <lineage>
        <taxon>Bacteria</taxon>
        <taxon>Pseudomonadati</taxon>
        <taxon>Pseudomonadota</taxon>
        <taxon>Gammaproteobacteria</taxon>
        <taxon>Pseudomonadales</taxon>
        <taxon>Pseudomonadaceae</taxon>
        <taxon>Pseudomonas</taxon>
    </lineage>
</organism>
<comment type="caution">
    <text evidence="3">The sequence shown here is derived from an EMBL/GenBank/DDBJ whole genome shotgun (WGS) entry which is preliminary data.</text>
</comment>
<feature type="compositionally biased region" description="Polar residues" evidence="1">
    <location>
        <begin position="102"/>
        <end position="111"/>
    </location>
</feature>
<dbReference type="InterPro" id="IPR031893">
    <property type="entry name" value="Phage_tail_APC"/>
</dbReference>
<dbReference type="AlphaFoldDB" id="A0A923GJN1"/>
<feature type="domain" description="Phage tail assembly chaperone-like" evidence="2">
    <location>
        <begin position="49"/>
        <end position="115"/>
    </location>
</feature>
<accession>A0A923GJN1</accession>
<dbReference type="EMBL" id="JABWRP010000011">
    <property type="protein sequence ID" value="MBC3471807.1"/>
    <property type="molecule type" value="Genomic_DNA"/>
</dbReference>
<name>A0A923GJN1_9PSED</name>
<evidence type="ECO:0000313" key="4">
    <source>
        <dbReference type="EMBL" id="MBV4541126.1"/>
    </source>
</evidence>
<dbReference type="RefSeq" id="WP_186603182.1">
    <property type="nucleotide sequence ID" value="NZ_JABWRP020000005.1"/>
</dbReference>
<proteinExistence type="predicted"/>
<evidence type="ECO:0000256" key="1">
    <source>
        <dbReference type="SAM" id="MobiDB-lite"/>
    </source>
</evidence>
<evidence type="ECO:0000259" key="2">
    <source>
        <dbReference type="Pfam" id="PF16778"/>
    </source>
</evidence>